<keyword evidence="3" id="KW-1185">Reference proteome</keyword>
<feature type="region of interest" description="Disordered" evidence="1">
    <location>
        <begin position="171"/>
        <end position="202"/>
    </location>
</feature>
<feature type="compositionally biased region" description="Basic and acidic residues" evidence="1">
    <location>
        <begin position="184"/>
        <end position="196"/>
    </location>
</feature>
<name>A0A2H3B1Q5_9AGAR</name>
<organism evidence="2 3">
    <name type="scientific">Armillaria solidipes</name>
    <dbReference type="NCBI Taxonomy" id="1076256"/>
    <lineage>
        <taxon>Eukaryota</taxon>
        <taxon>Fungi</taxon>
        <taxon>Dikarya</taxon>
        <taxon>Basidiomycota</taxon>
        <taxon>Agaricomycotina</taxon>
        <taxon>Agaricomycetes</taxon>
        <taxon>Agaricomycetidae</taxon>
        <taxon>Agaricales</taxon>
        <taxon>Marasmiineae</taxon>
        <taxon>Physalacriaceae</taxon>
        <taxon>Armillaria</taxon>
    </lineage>
</organism>
<reference evidence="3" key="1">
    <citation type="journal article" date="2017" name="Nat. Ecol. Evol.">
        <title>Genome expansion and lineage-specific genetic innovations in the forest pathogenic fungi Armillaria.</title>
        <authorList>
            <person name="Sipos G."/>
            <person name="Prasanna A.N."/>
            <person name="Walter M.C."/>
            <person name="O'Connor E."/>
            <person name="Balint B."/>
            <person name="Krizsan K."/>
            <person name="Kiss B."/>
            <person name="Hess J."/>
            <person name="Varga T."/>
            <person name="Slot J."/>
            <person name="Riley R."/>
            <person name="Boka B."/>
            <person name="Rigling D."/>
            <person name="Barry K."/>
            <person name="Lee J."/>
            <person name="Mihaltcheva S."/>
            <person name="LaButti K."/>
            <person name="Lipzen A."/>
            <person name="Waldron R."/>
            <person name="Moloney N.M."/>
            <person name="Sperisen C."/>
            <person name="Kredics L."/>
            <person name="Vagvoelgyi C."/>
            <person name="Patrignani A."/>
            <person name="Fitzpatrick D."/>
            <person name="Nagy I."/>
            <person name="Doyle S."/>
            <person name="Anderson J.B."/>
            <person name="Grigoriev I.V."/>
            <person name="Gueldener U."/>
            <person name="Muensterkoetter M."/>
            <person name="Nagy L.G."/>
        </authorList>
    </citation>
    <scope>NUCLEOTIDE SEQUENCE [LARGE SCALE GENOMIC DNA]</scope>
    <source>
        <strain evidence="3">28-4</strain>
    </source>
</reference>
<evidence type="ECO:0000256" key="1">
    <source>
        <dbReference type="SAM" id="MobiDB-lite"/>
    </source>
</evidence>
<dbReference type="AlphaFoldDB" id="A0A2H3B1Q5"/>
<accession>A0A2H3B1Q5</accession>
<proteinExistence type="predicted"/>
<dbReference type="Proteomes" id="UP000218334">
    <property type="component" value="Unassembled WGS sequence"/>
</dbReference>
<evidence type="ECO:0000313" key="2">
    <source>
        <dbReference type="EMBL" id="PBK64849.1"/>
    </source>
</evidence>
<evidence type="ECO:0000313" key="3">
    <source>
        <dbReference type="Proteomes" id="UP000218334"/>
    </source>
</evidence>
<protein>
    <submittedName>
        <fullName evidence="2">Uncharacterized protein</fullName>
    </submittedName>
</protein>
<dbReference type="EMBL" id="KZ293449">
    <property type="protein sequence ID" value="PBK64849.1"/>
    <property type="molecule type" value="Genomic_DNA"/>
</dbReference>
<sequence length="222" mass="24784">MDNLALQESWAQPFIPTYRIILWHGKVSLDAYLHGLFVAYHDHFRYSLGVPENPTDISSVRTWKRCALTSLAHLMLRVHNNHSITTTSSLAPTMAPSIPSPESRTRRRDTPIPSVPELQPSTEELVKILEEIPPQDDLSSEAAPKATNEDNSLAKEIQVPEMSHVLSEYPSSTLNISSKRRRSTSVDDSDRVESSSKRFCPAGNYTSPPIAKVYLSMIGAML</sequence>
<feature type="region of interest" description="Disordered" evidence="1">
    <location>
        <begin position="87"/>
        <end position="120"/>
    </location>
</feature>
<gene>
    <name evidence="2" type="ORF">ARMSODRAFT_1022840</name>
</gene>